<dbReference type="InterPro" id="IPR001094">
    <property type="entry name" value="Flavdoxin-like"/>
</dbReference>
<keyword evidence="7" id="KW-0597">Phosphoprotein</keyword>
<comment type="catalytic activity">
    <reaction evidence="21">
        <text>2 L-arginine + 3 NADPH + 4 O2 + H(+) = 2 L-citrulline + 2 nitric oxide + 3 NADP(+) + 4 H2O</text>
        <dbReference type="Rhea" id="RHEA:19897"/>
        <dbReference type="ChEBI" id="CHEBI:15377"/>
        <dbReference type="ChEBI" id="CHEBI:15378"/>
        <dbReference type="ChEBI" id="CHEBI:15379"/>
        <dbReference type="ChEBI" id="CHEBI:16480"/>
        <dbReference type="ChEBI" id="CHEBI:32682"/>
        <dbReference type="ChEBI" id="CHEBI:57743"/>
        <dbReference type="ChEBI" id="CHEBI:57783"/>
        <dbReference type="ChEBI" id="CHEBI:58349"/>
        <dbReference type="EC" id="1.14.13.39"/>
    </reaction>
    <physiologicalReaction direction="left-to-right" evidence="21">
        <dbReference type="Rhea" id="RHEA:19898"/>
    </physiologicalReaction>
</comment>
<feature type="region of interest" description="Disordered" evidence="24">
    <location>
        <begin position="267"/>
        <end position="298"/>
    </location>
</feature>
<evidence type="ECO:0000256" key="2">
    <source>
        <dbReference type="ARBA" id="ARBA00001970"/>
    </source>
</evidence>
<keyword evidence="18" id="KW-0770">Synapse</keyword>
<reference evidence="28" key="3">
    <citation type="submission" date="2025-09" db="UniProtKB">
        <authorList>
            <consortium name="Ensembl"/>
        </authorList>
    </citation>
    <scope>IDENTIFICATION</scope>
</reference>
<dbReference type="Pfam" id="PF00175">
    <property type="entry name" value="NAD_binding_1"/>
    <property type="match status" value="1"/>
</dbReference>
<evidence type="ECO:0000256" key="3">
    <source>
        <dbReference type="ARBA" id="ARBA00004468"/>
    </source>
</evidence>
<evidence type="ECO:0000256" key="18">
    <source>
        <dbReference type="ARBA" id="ARBA00023018"/>
    </source>
</evidence>
<evidence type="ECO:0000256" key="19">
    <source>
        <dbReference type="ARBA" id="ARBA00023136"/>
    </source>
</evidence>
<dbReference type="CDD" id="cd00795">
    <property type="entry name" value="NOS_oxygenase_euk"/>
    <property type="match status" value="1"/>
</dbReference>
<dbReference type="InterPro" id="IPR050607">
    <property type="entry name" value="NOS"/>
</dbReference>
<dbReference type="InterPro" id="IPR017938">
    <property type="entry name" value="Riboflavin_synthase-like_b-brl"/>
</dbReference>
<dbReference type="InterPro" id="IPR044940">
    <property type="entry name" value="NOS_dom_2"/>
</dbReference>
<comment type="cofactor">
    <cofactor evidence="22">
        <name>FAD</name>
        <dbReference type="ChEBI" id="CHEBI:57692"/>
    </cofactor>
    <text evidence="22">Binds 1 FAD.</text>
</comment>
<keyword evidence="12 22" id="KW-0274">FAD</keyword>
<dbReference type="GeneTree" id="ENSGT00940000159357"/>
<keyword evidence="14 22" id="KW-0521">NADP</keyword>
<evidence type="ECO:0000256" key="17">
    <source>
        <dbReference type="ARBA" id="ARBA00023004"/>
    </source>
</evidence>
<dbReference type="EC" id="1.14.13.39" evidence="22"/>
<evidence type="ECO:0000256" key="6">
    <source>
        <dbReference type="ARBA" id="ARBA00022475"/>
    </source>
</evidence>
<evidence type="ECO:0000259" key="27">
    <source>
        <dbReference type="PROSITE" id="PS51384"/>
    </source>
</evidence>
<dbReference type="InterPro" id="IPR036034">
    <property type="entry name" value="PDZ_sf"/>
</dbReference>
<feature type="domain" description="Flavodoxin-like" evidence="26">
    <location>
        <begin position="708"/>
        <end position="889"/>
    </location>
</feature>
<comment type="function">
    <text evidence="22">Produces nitric oxide (NO) which is a messenger molecule with diverse functions.</text>
</comment>
<name>A0A3P8X5X6_CYNSE</name>
<dbReference type="FunFam" id="3.90.440.10:FF:000001">
    <property type="entry name" value="Endothelial nitric oxide synthase"/>
    <property type="match status" value="1"/>
</dbReference>
<evidence type="ECO:0000256" key="10">
    <source>
        <dbReference type="ARBA" id="ARBA00022643"/>
    </source>
</evidence>
<organism evidence="28 29">
    <name type="scientific">Cynoglossus semilaevis</name>
    <name type="common">Tongue sole</name>
    <dbReference type="NCBI Taxonomy" id="244447"/>
    <lineage>
        <taxon>Eukaryota</taxon>
        <taxon>Metazoa</taxon>
        <taxon>Chordata</taxon>
        <taxon>Craniata</taxon>
        <taxon>Vertebrata</taxon>
        <taxon>Euteleostomi</taxon>
        <taxon>Actinopterygii</taxon>
        <taxon>Neopterygii</taxon>
        <taxon>Teleostei</taxon>
        <taxon>Neoteleostei</taxon>
        <taxon>Acanthomorphata</taxon>
        <taxon>Carangaria</taxon>
        <taxon>Pleuronectiformes</taxon>
        <taxon>Pleuronectoidei</taxon>
        <taxon>Cynoglossidae</taxon>
        <taxon>Cynoglossinae</taxon>
        <taxon>Cynoglossus</taxon>
    </lineage>
</organism>
<dbReference type="SMART" id="SM00228">
    <property type="entry name" value="PDZ"/>
    <property type="match status" value="1"/>
</dbReference>
<dbReference type="PROSITE" id="PS50902">
    <property type="entry name" value="FLAVODOXIN_LIKE"/>
    <property type="match status" value="1"/>
</dbReference>
<dbReference type="Proteomes" id="UP000265120">
    <property type="component" value="Chromosome Z"/>
</dbReference>
<comment type="cofactor">
    <cofactor evidence="2 22">
        <name>heme b</name>
        <dbReference type="ChEBI" id="CHEBI:60344"/>
    </cofactor>
</comment>
<dbReference type="GO" id="GO:0050660">
    <property type="term" value="F:flavin adenine dinucleotide binding"/>
    <property type="evidence" value="ECO:0007669"/>
    <property type="project" value="InterPro"/>
</dbReference>
<dbReference type="GO" id="GO:0042383">
    <property type="term" value="C:sarcolemma"/>
    <property type="evidence" value="ECO:0007669"/>
    <property type="project" value="UniProtKB-SubCell"/>
</dbReference>
<evidence type="ECO:0000256" key="21">
    <source>
        <dbReference type="ARBA" id="ARBA00047419"/>
    </source>
</evidence>
<dbReference type="InterPro" id="IPR039261">
    <property type="entry name" value="FNR_nucleotide-bd"/>
</dbReference>
<dbReference type="SUPFAM" id="SSF63380">
    <property type="entry name" value="Riboflavin synthase domain-like"/>
    <property type="match status" value="1"/>
</dbReference>
<sequence length="1405" mass="158700">MQESEATVCQLQPNIISVRLFKRKVGGLGFLVKQRVSKPPVIVSDLIRGGAAEECGLVQVGDIVLAVNNKPLVDLSYERALETLKNVLPESHAVLILRGPEGFTTHLETTLCGDGRRRTVRVTRPAFPTSKSFEHCSPLSPFSPGQQQQQANKDHQLRAIENLSSASITQSLLQRGSIHVQDPLLMRDGGRGTLLCNGLEQNNDLLREIEPVLRLIKNSKREIIGEGQRNAGRRDAAIQVAWELGVGNGTSAQLVSYNDRLMENMPQVANNTDNGKPPQQGSISPTKTQQNGSPSKCPRFMKIKNWETGTMLNDTLYHNSVKVGHSSKAHIDRLEEVTKDIETTGTYQLKDTELIYGAKHGWRNAARCVGRIQWSKLQVFDARDCTTAHGMYNYICNHIKYATNKGNLRSAITIFPQRTDGKHDFRVWNSQLIRYAGYKQPDGRILGDPANVEFTEICLQLGWKPPKTRFDVLPLLLQANGNDPELFEIPEDLILEVPITHPKFEWFKDLDLKWYSLPAVSNMMLDIGGLEFTGCPFSGWYMGTEIGVRDFCDSSRYNILEDVAIKMDLDTRKTSSLWKDQALVEINIAVLHSFQSCKVTIVDHHSATESFMKHMENEYRVRGGCPGDWVWIVPSMSGSITPVFHQEMLNYHLTPSFEYQPDAWHTHVWKGVNGTPTKKRAIGFKKLAKAVKFSAKLMGHAMAKRVKATILYATETGKSQDYANTLCEIFKHAFDPKVMSMDDYDVVHLEHETLVLVVTSTFGNGDPPENGEKFGGALMEMRHPTTNSTEDRKSYKIRFNSVSSYSDTRKSSSDEPEARTNFESTGPLANVRFSVFGLGSRAYPHFCAFAHAVDTLFEELGGERILRMGEGDELCGQEESFRTWAKKVFKAACDVFCVGDDVNIEKANDSLISNDRSWKKSKFRLTYTAEAPVLTQENIVVLNLWVKRVYAAKMLESQNLQSSKSNRSTIFVRLHTNNHDKLSYQPGDHLGIFPGNNEDLVMNLIDKLEDAPPVNQLIKVEFLEQRNTALGVISNWTKESRIPPCTIDQAFQYFLDITTPPSPVLLQQFAALATNDKEKKKLEVLSKVIPLTISLGGHRHSTSPNPICRFGLQEYEEWKWYNNPTLVEVMEEFPSIQMPSTLLLTQLPLLQPRYYSISSSPDLHPGEIHLTVAVVSYRAKDGAGPLHHGVCSSWLNRIEKGEMVPCFVRSAPSFQLPKDKQAPCILIGPGTGIAPFRSFWQQRLFEREHKEVESCPMVLVFGCRQSEMDHIYQQETIQAKNKGVFKELYTAYSREPGKPKKYVQDVLREQLSEIVYQYLREEGGHIYVCGDVTMAGDVLKTVQQIVKQQGNMTLEDAGFFISKLRDENRYHEDIFGVTLRTYEVTNRLRSESIAYIEENKKDSDE</sequence>
<dbReference type="Gene3D" id="6.10.250.410">
    <property type="match status" value="1"/>
</dbReference>
<dbReference type="SUPFAM" id="SSF56512">
    <property type="entry name" value="Nitric oxide (NO) synthase oxygenase domain"/>
    <property type="match status" value="1"/>
</dbReference>
<evidence type="ECO:0000256" key="13">
    <source>
        <dbReference type="ARBA" id="ARBA00022843"/>
    </source>
</evidence>
<dbReference type="InterPro" id="IPR001478">
    <property type="entry name" value="PDZ"/>
</dbReference>
<dbReference type="InterPro" id="IPR044943">
    <property type="entry name" value="NOS_dom_1"/>
</dbReference>
<dbReference type="Gene3D" id="3.40.50.360">
    <property type="match status" value="1"/>
</dbReference>
<dbReference type="Gene3D" id="3.90.340.10">
    <property type="entry name" value="Nitric Oxide Synthase, Chain A, domain 1"/>
    <property type="match status" value="1"/>
</dbReference>
<dbReference type="FunFam" id="3.40.50.360:FF:000003">
    <property type="entry name" value="Nitric oxide synthase"/>
    <property type="match status" value="1"/>
</dbReference>
<evidence type="ECO:0000313" key="28">
    <source>
        <dbReference type="Ensembl" id="ENSCSEP00000032940.1"/>
    </source>
</evidence>
<dbReference type="CDD" id="cd06708">
    <property type="entry name" value="PDZ_nNOS-like"/>
    <property type="match status" value="1"/>
</dbReference>
<evidence type="ECO:0000259" key="26">
    <source>
        <dbReference type="PROSITE" id="PS50902"/>
    </source>
</evidence>
<feature type="region of interest" description="Disordered" evidence="24">
    <location>
        <begin position="133"/>
        <end position="154"/>
    </location>
</feature>
<dbReference type="InterPro" id="IPR003097">
    <property type="entry name" value="CysJ-like_FAD-binding"/>
</dbReference>
<keyword evidence="20" id="KW-0966">Cell projection</keyword>
<dbReference type="GO" id="GO:0010959">
    <property type="term" value="P:regulation of metal ion transport"/>
    <property type="evidence" value="ECO:0007669"/>
    <property type="project" value="UniProtKB-ARBA"/>
</dbReference>
<dbReference type="FunFam" id="1.20.990.10:FF:000002">
    <property type="entry name" value="Nitric oxide synthase"/>
    <property type="match status" value="1"/>
</dbReference>
<dbReference type="InterPro" id="IPR004030">
    <property type="entry name" value="NOS_N"/>
</dbReference>
<dbReference type="Pfam" id="PF02898">
    <property type="entry name" value="NO_synthase"/>
    <property type="match status" value="1"/>
</dbReference>
<keyword evidence="8 22" id="KW-0349">Heme</keyword>
<dbReference type="InterPro" id="IPR023173">
    <property type="entry name" value="NADPH_Cyt_P450_Rdtase_alpha"/>
</dbReference>
<evidence type="ECO:0000256" key="24">
    <source>
        <dbReference type="SAM" id="MobiDB-lite"/>
    </source>
</evidence>
<accession>A0A3P8X5X6</accession>
<dbReference type="PANTHER" id="PTHR43410">
    <property type="entry name" value="NITRIC OXIDE SYNTHASE OXYGENASE"/>
    <property type="match status" value="1"/>
</dbReference>
<dbReference type="FunFam" id="3.90.1230.10:FF:000001">
    <property type="entry name" value="Nitric oxide synthase, brain"/>
    <property type="match status" value="1"/>
</dbReference>
<feature type="binding site" description="axial binding residue" evidence="23">
    <location>
        <position position="368"/>
    </location>
    <ligand>
        <name>heme b</name>
        <dbReference type="ChEBI" id="CHEBI:60344"/>
    </ligand>
    <ligandPart>
        <name>Fe</name>
        <dbReference type="ChEBI" id="CHEBI:18248"/>
    </ligandPart>
</feature>
<keyword evidence="29" id="KW-1185">Reference proteome</keyword>
<evidence type="ECO:0000313" key="29">
    <source>
        <dbReference type="Proteomes" id="UP000265120"/>
    </source>
</evidence>
<evidence type="ECO:0000256" key="22">
    <source>
        <dbReference type="PIRNR" id="PIRNR000333"/>
    </source>
</evidence>
<dbReference type="Gene3D" id="1.20.990.10">
    <property type="entry name" value="NADPH-cytochrome p450 Reductase, Chain A, domain 3"/>
    <property type="match status" value="1"/>
</dbReference>
<dbReference type="FunFam" id="3.40.50.80:FF:000003">
    <property type="entry name" value="Nitric oxide synthase"/>
    <property type="match status" value="1"/>
</dbReference>
<proteinExistence type="inferred from homology"/>
<evidence type="ECO:0000256" key="20">
    <source>
        <dbReference type="ARBA" id="ARBA00023273"/>
    </source>
</evidence>
<dbReference type="Pfam" id="PF00595">
    <property type="entry name" value="PDZ"/>
    <property type="match status" value="1"/>
</dbReference>
<evidence type="ECO:0000256" key="4">
    <source>
        <dbReference type="ARBA" id="ARBA00004552"/>
    </source>
</evidence>
<dbReference type="SUPFAM" id="SSF52218">
    <property type="entry name" value="Flavoproteins"/>
    <property type="match status" value="1"/>
</dbReference>
<dbReference type="InterPro" id="IPR001433">
    <property type="entry name" value="OxRdtase_FAD/NAD-bd"/>
</dbReference>
<dbReference type="GO" id="GO:0007154">
    <property type="term" value="P:cell communication"/>
    <property type="evidence" value="ECO:0007669"/>
    <property type="project" value="UniProtKB-ARBA"/>
</dbReference>
<dbReference type="GO" id="GO:0005516">
    <property type="term" value="F:calmodulin binding"/>
    <property type="evidence" value="ECO:0007669"/>
    <property type="project" value="UniProtKB-KW"/>
</dbReference>
<comment type="similarity">
    <text evidence="5 22">Belongs to the NOS family.</text>
</comment>
<dbReference type="GO" id="GO:0023052">
    <property type="term" value="P:signaling"/>
    <property type="evidence" value="ECO:0007669"/>
    <property type="project" value="UniProtKB-ARBA"/>
</dbReference>
<dbReference type="GO" id="GO:0003008">
    <property type="term" value="P:system process"/>
    <property type="evidence" value="ECO:0007669"/>
    <property type="project" value="UniProtKB-ARBA"/>
</dbReference>
<dbReference type="InterPro" id="IPR012144">
    <property type="entry name" value="NOS_euk"/>
</dbReference>
<dbReference type="GO" id="GO:0046872">
    <property type="term" value="F:metal ion binding"/>
    <property type="evidence" value="ECO:0007669"/>
    <property type="project" value="UniProtKB-KW"/>
</dbReference>
<evidence type="ECO:0000256" key="14">
    <source>
        <dbReference type="ARBA" id="ARBA00022857"/>
    </source>
</evidence>
<dbReference type="GO" id="GO:0005737">
    <property type="term" value="C:cytoplasm"/>
    <property type="evidence" value="ECO:0007669"/>
    <property type="project" value="UniProtKB-ARBA"/>
</dbReference>
<evidence type="ECO:0000256" key="16">
    <source>
        <dbReference type="ARBA" id="ARBA00023002"/>
    </source>
</evidence>
<dbReference type="Gene3D" id="3.90.440.10">
    <property type="entry name" value="Nitric Oxide Synthase,Heme Domain,Chain A domain 2"/>
    <property type="match status" value="1"/>
</dbReference>
<evidence type="ECO:0000256" key="11">
    <source>
        <dbReference type="ARBA" id="ARBA00022723"/>
    </source>
</evidence>
<keyword evidence="17 22" id="KW-0408">Iron</keyword>
<dbReference type="InterPro" id="IPR036119">
    <property type="entry name" value="NOS_N_sf"/>
</dbReference>
<dbReference type="Ensembl" id="ENSCSET00000033364.1">
    <property type="protein sequence ID" value="ENSCSEP00000032940.1"/>
    <property type="gene ID" value="ENSCSEG00000021104.1"/>
</dbReference>
<evidence type="ECO:0000256" key="7">
    <source>
        <dbReference type="ARBA" id="ARBA00022553"/>
    </source>
</evidence>
<dbReference type="Pfam" id="PF00258">
    <property type="entry name" value="Flavodoxin_1"/>
    <property type="match status" value="1"/>
</dbReference>
<keyword evidence="13" id="KW-0832">Ubl conjugation</keyword>
<dbReference type="PROSITE" id="PS51384">
    <property type="entry name" value="FAD_FR"/>
    <property type="match status" value="1"/>
</dbReference>
<evidence type="ECO:0000256" key="5">
    <source>
        <dbReference type="ARBA" id="ARBA00006267"/>
    </source>
</evidence>
<dbReference type="GO" id="GO:0050661">
    <property type="term" value="F:NADP binding"/>
    <property type="evidence" value="ECO:0007669"/>
    <property type="project" value="InterPro"/>
</dbReference>
<feature type="domain" description="PDZ" evidence="25">
    <location>
        <begin position="17"/>
        <end position="86"/>
    </location>
</feature>
<reference evidence="28 29" key="1">
    <citation type="journal article" date="2014" name="Nat. Genet.">
        <title>Whole-genome sequence of a flatfish provides insights into ZW sex chromosome evolution and adaptation to a benthic lifestyle.</title>
        <authorList>
            <person name="Chen S."/>
            <person name="Zhang G."/>
            <person name="Shao C."/>
            <person name="Huang Q."/>
            <person name="Liu G."/>
            <person name="Zhang P."/>
            <person name="Song W."/>
            <person name="An N."/>
            <person name="Chalopin D."/>
            <person name="Volff J.N."/>
            <person name="Hong Y."/>
            <person name="Li Q."/>
            <person name="Sha Z."/>
            <person name="Zhou H."/>
            <person name="Xie M."/>
            <person name="Yu Q."/>
            <person name="Liu Y."/>
            <person name="Xiang H."/>
            <person name="Wang N."/>
            <person name="Wu K."/>
            <person name="Yang C."/>
            <person name="Zhou Q."/>
            <person name="Liao X."/>
            <person name="Yang L."/>
            <person name="Hu Q."/>
            <person name="Zhang J."/>
            <person name="Meng L."/>
            <person name="Jin L."/>
            <person name="Tian Y."/>
            <person name="Lian J."/>
            <person name="Yang J."/>
            <person name="Miao G."/>
            <person name="Liu S."/>
            <person name="Liang Z."/>
            <person name="Yan F."/>
            <person name="Li Y."/>
            <person name="Sun B."/>
            <person name="Zhang H."/>
            <person name="Zhang J."/>
            <person name="Zhu Y."/>
            <person name="Du M."/>
            <person name="Zhao Y."/>
            <person name="Schartl M."/>
            <person name="Tang Q."/>
            <person name="Wang J."/>
        </authorList>
    </citation>
    <scope>NUCLEOTIDE SEQUENCE</scope>
</reference>
<dbReference type="CDD" id="cd06202">
    <property type="entry name" value="Nitric_oxide_synthase"/>
    <property type="match status" value="1"/>
</dbReference>
<evidence type="ECO:0000256" key="23">
    <source>
        <dbReference type="PIRSR" id="PIRSR000333-1"/>
    </source>
</evidence>
<dbReference type="PROSITE" id="PS60001">
    <property type="entry name" value="NOS"/>
    <property type="match status" value="1"/>
</dbReference>
<dbReference type="FunFam" id="2.30.42.10:FF:000069">
    <property type="entry name" value="Nitric oxide synthase"/>
    <property type="match status" value="1"/>
</dbReference>
<reference evidence="28" key="2">
    <citation type="submission" date="2025-08" db="UniProtKB">
        <authorList>
            <consortium name="Ensembl"/>
        </authorList>
    </citation>
    <scope>IDENTIFICATION</scope>
</reference>
<dbReference type="Gene3D" id="2.30.42.10">
    <property type="match status" value="1"/>
</dbReference>
<dbReference type="GO" id="GO:0043271">
    <property type="term" value="P:negative regulation of monoatomic ion transport"/>
    <property type="evidence" value="ECO:0007669"/>
    <property type="project" value="UniProtKB-ARBA"/>
</dbReference>
<dbReference type="Pfam" id="PF00667">
    <property type="entry name" value="FAD_binding_1"/>
    <property type="match status" value="1"/>
</dbReference>
<keyword evidence="10 22" id="KW-0288">FMN</keyword>
<dbReference type="InterPro" id="IPR008254">
    <property type="entry name" value="Flavodoxin/NO_synth"/>
</dbReference>
<feature type="compositionally biased region" description="Polar residues" evidence="24">
    <location>
        <begin position="267"/>
        <end position="294"/>
    </location>
</feature>
<evidence type="ECO:0000256" key="8">
    <source>
        <dbReference type="ARBA" id="ARBA00022617"/>
    </source>
</evidence>
<keyword evidence="9" id="KW-0285">Flavoprotein</keyword>
<keyword evidence="6" id="KW-1003">Cell membrane</keyword>
<comment type="subcellular location">
    <subcellularLocation>
        <location evidence="3">Cell membrane</location>
        <location evidence="3">Sarcolemma</location>
        <topology evidence="3">Peripheral membrane protein</topology>
    </subcellularLocation>
    <subcellularLocation>
        <location evidence="4">Cell projection</location>
        <location evidence="4">Dendritic spine</location>
    </subcellularLocation>
</comment>
<dbReference type="GO" id="GO:0006809">
    <property type="term" value="P:nitric oxide biosynthetic process"/>
    <property type="evidence" value="ECO:0007669"/>
    <property type="project" value="InterPro"/>
</dbReference>
<dbReference type="GO" id="GO:0043197">
    <property type="term" value="C:dendritic spine"/>
    <property type="evidence" value="ECO:0007669"/>
    <property type="project" value="UniProtKB-SubCell"/>
</dbReference>
<dbReference type="PRINTS" id="PR00371">
    <property type="entry name" value="FPNCR"/>
</dbReference>
<evidence type="ECO:0000256" key="1">
    <source>
        <dbReference type="ARBA" id="ARBA00001950"/>
    </source>
</evidence>
<dbReference type="Gene3D" id="3.40.50.80">
    <property type="entry name" value="Nucleotide-binding domain of ferredoxin-NADP reductase (FNR) module"/>
    <property type="match status" value="1"/>
</dbReference>
<dbReference type="InterPro" id="IPR029039">
    <property type="entry name" value="Flavoprotein-like_sf"/>
</dbReference>
<comment type="cofactor">
    <cofactor evidence="22">
        <name>FMN</name>
        <dbReference type="ChEBI" id="CHEBI:58210"/>
    </cofactor>
    <text evidence="22">Binds 1 FMN.</text>
</comment>
<dbReference type="PROSITE" id="PS50106">
    <property type="entry name" value="PDZ"/>
    <property type="match status" value="1"/>
</dbReference>
<dbReference type="PRINTS" id="PR00369">
    <property type="entry name" value="FLAVODOXIN"/>
</dbReference>
<dbReference type="PIRSF" id="PIRSF000333">
    <property type="entry name" value="NOS"/>
    <property type="match status" value="1"/>
</dbReference>
<evidence type="ECO:0000256" key="9">
    <source>
        <dbReference type="ARBA" id="ARBA00022630"/>
    </source>
</evidence>
<feature type="domain" description="FAD-binding FR-type" evidence="27">
    <location>
        <begin position="947"/>
        <end position="1217"/>
    </location>
</feature>
<comment type="cofactor">
    <cofactor evidence="1">
        <name>(6R)-L-erythro-5,6,7,8-tetrahydrobiopterin</name>
        <dbReference type="ChEBI" id="CHEBI:59560"/>
    </cofactor>
</comment>
<dbReference type="GO" id="GO:0010181">
    <property type="term" value="F:FMN binding"/>
    <property type="evidence" value="ECO:0007669"/>
    <property type="project" value="InterPro"/>
</dbReference>
<evidence type="ECO:0000256" key="15">
    <source>
        <dbReference type="ARBA" id="ARBA00022860"/>
    </source>
</evidence>
<protein>
    <recommendedName>
        <fullName evidence="22">Nitric oxide synthase</fullName>
        <ecNumber evidence="22">1.14.13.39</ecNumber>
    </recommendedName>
</protein>
<dbReference type="GO" id="GO:1903522">
    <property type="term" value="P:regulation of blood circulation"/>
    <property type="evidence" value="ECO:0007669"/>
    <property type="project" value="UniProtKB-ARBA"/>
</dbReference>
<dbReference type="InterPro" id="IPR044944">
    <property type="entry name" value="NOS_dom_3"/>
</dbReference>
<keyword evidence="11 22" id="KW-0479">Metal-binding</keyword>
<keyword evidence="16 22" id="KW-0560">Oxidoreductase</keyword>
<dbReference type="PANTHER" id="PTHR43410:SF2">
    <property type="entry name" value="NITRIC OXIDE SYNTHASE"/>
    <property type="match status" value="1"/>
</dbReference>
<dbReference type="GO" id="GO:0012505">
    <property type="term" value="C:endomembrane system"/>
    <property type="evidence" value="ECO:0007669"/>
    <property type="project" value="UniProtKB-ARBA"/>
</dbReference>
<evidence type="ECO:0000259" key="25">
    <source>
        <dbReference type="PROSITE" id="PS50106"/>
    </source>
</evidence>
<keyword evidence="15 22" id="KW-0112">Calmodulin-binding</keyword>
<dbReference type="InterPro" id="IPR017927">
    <property type="entry name" value="FAD-bd_FR_type"/>
</dbReference>
<dbReference type="Gene3D" id="2.40.30.10">
    <property type="entry name" value="Translation factors"/>
    <property type="match status" value="1"/>
</dbReference>
<dbReference type="SUPFAM" id="SSF52343">
    <property type="entry name" value="Ferredoxin reductase-like, C-terminal NADP-linked domain"/>
    <property type="match status" value="1"/>
</dbReference>
<dbReference type="SUPFAM" id="SSF50156">
    <property type="entry name" value="PDZ domain-like"/>
    <property type="match status" value="1"/>
</dbReference>
<dbReference type="GO" id="GO:0004517">
    <property type="term" value="F:nitric-oxide synthase activity"/>
    <property type="evidence" value="ECO:0007669"/>
    <property type="project" value="UniProtKB-EC"/>
</dbReference>
<dbReference type="InterPro" id="IPR001709">
    <property type="entry name" value="Flavoprot_Pyr_Nucl_cyt_Rdtase"/>
</dbReference>
<dbReference type="GO" id="GO:0020037">
    <property type="term" value="F:heme binding"/>
    <property type="evidence" value="ECO:0007669"/>
    <property type="project" value="InterPro"/>
</dbReference>
<keyword evidence="19" id="KW-0472">Membrane</keyword>
<evidence type="ECO:0000256" key="12">
    <source>
        <dbReference type="ARBA" id="ARBA00022827"/>
    </source>
</evidence>
<dbReference type="Gene3D" id="3.90.1230.10">
    <property type="entry name" value="Nitric Oxide Synthase, Chain A, domain 3"/>
    <property type="match status" value="1"/>
</dbReference>